<keyword evidence="3" id="KW-0809">Transit peptide</keyword>
<dbReference type="PANTHER" id="PTHR13068">
    <property type="entry name" value="CGI-12 PROTEIN-RELATED"/>
    <property type="match status" value="1"/>
</dbReference>
<gene>
    <name evidence="5" type="primary">LOC109005960</name>
</gene>
<dbReference type="InterPro" id="IPR038538">
    <property type="entry name" value="MTERF_sf"/>
</dbReference>
<dbReference type="InterPro" id="IPR003690">
    <property type="entry name" value="MTERF"/>
</dbReference>
<comment type="similarity">
    <text evidence="1">Belongs to the mTERF family.</text>
</comment>
<evidence type="ECO:0000313" key="5">
    <source>
        <dbReference type="RefSeq" id="XP_018840626.1"/>
    </source>
</evidence>
<keyword evidence="4" id="KW-1185">Reference proteome</keyword>
<dbReference type="OrthoDB" id="637682at2759"/>
<accession>A0A2I4G9Q9</accession>
<dbReference type="Gene3D" id="1.25.70.10">
    <property type="entry name" value="Transcription termination factor 3, mitochondrial"/>
    <property type="match status" value="1"/>
</dbReference>
<name>A0A2I4G9Q9_JUGRE</name>
<keyword evidence="2" id="KW-0805">Transcription regulation</keyword>
<dbReference type="Gramene" id="Jr12_11490_p1">
    <property type="protein sequence ID" value="cds.Jr12_11490_p1"/>
    <property type="gene ID" value="Jr12_11490"/>
</dbReference>
<dbReference type="GO" id="GO:0009658">
    <property type="term" value="P:chloroplast organization"/>
    <property type="evidence" value="ECO:0000318"/>
    <property type="project" value="GO_Central"/>
</dbReference>
<dbReference type="RefSeq" id="XP_018840626.1">
    <property type="nucleotide sequence ID" value="XM_018985081.2"/>
</dbReference>
<organism evidence="4 5">
    <name type="scientific">Juglans regia</name>
    <name type="common">English walnut</name>
    <dbReference type="NCBI Taxonomy" id="51240"/>
    <lineage>
        <taxon>Eukaryota</taxon>
        <taxon>Viridiplantae</taxon>
        <taxon>Streptophyta</taxon>
        <taxon>Embryophyta</taxon>
        <taxon>Tracheophyta</taxon>
        <taxon>Spermatophyta</taxon>
        <taxon>Magnoliopsida</taxon>
        <taxon>eudicotyledons</taxon>
        <taxon>Gunneridae</taxon>
        <taxon>Pentapetalae</taxon>
        <taxon>rosids</taxon>
        <taxon>fabids</taxon>
        <taxon>Fagales</taxon>
        <taxon>Juglandaceae</taxon>
        <taxon>Juglans</taxon>
    </lineage>
</organism>
<sequence length="386" mass="44184">MFYFLCKTIRNGRYANATPLPIHKLGFLRPPSLSLKYISSTPDQQPFAVSYLINALGLSPEVAVSASRYVSFETPEKADSVINFFKSLAFSETQISNLVRRLPTVLLSDTNKTLFPKIEFFASKGISRLDLAKMLSGCPALLKRSLEKKIIPSFDFFKDLLQSEDKTVQAIKRSPGILVFDLETCVAPNINTLRENGVPECHILTLLKYQPRSLMVNPVRFREIIKEVNEIGFNPLRLKFSLAVFAFRAMTKSTWESKVDAYKKWGWSEDEVFVAFKRHPWCMMASKDKIMGVMDFFVNKMSLEPSVVFKRPSLVSLSLEKRLIPRGLVVQVLFAKGFVKKDISMSSLFECPDETFLRKFVMPHKEEASELLKLYREGIRSLEMKR</sequence>
<dbReference type="Pfam" id="PF02536">
    <property type="entry name" value="mTERF"/>
    <property type="match status" value="2"/>
</dbReference>
<evidence type="ECO:0000256" key="2">
    <source>
        <dbReference type="ARBA" id="ARBA00022472"/>
    </source>
</evidence>
<dbReference type="GO" id="GO:0006353">
    <property type="term" value="P:DNA-templated transcription termination"/>
    <property type="evidence" value="ECO:0007669"/>
    <property type="project" value="UniProtKB-KW"/>
</dbReference>
<dbReference type="Proteomes" id="UP000235220">
    <property type="component" value="Chromosome 12"/>
</dbReference>
<evidence type="ECO:0000313" key="4">
    <source>
        <dbReference type="Proteomes" id="UP000235220"/>
    </source>
</evidence>
<keyword evidence="2" id="KW-0806">Transcription termination</keyword>
<dbReference type="GO" id="GO:0003676">
    <property type="term" value="F:nucleic acid binding"/>
    <property type="evidence" value="ECO:0007669"/>
    <property type="project" value="InterPro"/>
</dbReference>
<dbReference type="GO" id="GO:0009507">
    <property type="term" value="C:chloroplast"/>
    <property type="evidence" value="ECO:0000318"/>
    <property type="project" value="GO_Central"/>
</dbReference>
<dbReference type="FunFam" id="1.25.70.10:FF:000001">
    <property type="entry name" value="Mitochondrial transcription termination factor-like"/>
    <property type="match status" value="1"/>
</dbReference>
<dbReference type="GeneID" id="109005960"/>
<dbReference type="SMART" id="SM00733">
    <property type="entry name" value="Mterf"/>
    <property type="match status" value="7"/>
</dbReference>
<protein>
    <submittedName>
        <fullName evidence="5">Uncharacterized protein LOC109005960</fullName>
    </submittedName>
</protein>
<evidence type="ECO:0000256" key="3">
    <source>
        <dbReference type="ARBA" id="ARBA00022946"/>
    </source>
</evidence>
<evidence type="ECO:0000256" key="1">
    <source>
        <dbReference type="ARBA" id="ARBA00007692"/>
    </source>
</evidence>
<dbReference type="PANTHER" id="PTHR13068:SF166">
    <property type="entry name" value="TRANSCRIPTION TERMINATION FACTOR MTERF15, MITOCHONDRIAL-LIKE"/>
    <property type="match status" value="1"/>
</dbReference>
<proteinExistence type="inferred from homology"/>
<dbReference type="AlphaFoldDB" id="A0A2I4G9Q9"/>
<keyword evidence="2" id="KW-0804">Transcription</keyword>
<reference evidence="5" key="1">
    <citation type="submission" date="2025-08" db="UniProtKB">
        <authorList>
            <consortium name="RefSeq"/>
        </authorList>
    </citation>
    <scope>IDENTIFICATION</scope>
    <source>
        <tissue evidence="5">Leaves</tissue>
    </source>
</reference>
<dbReference type="KEGG" id="jre:109005960"/>